<dbReference type="InterPro" id="IPR036477">
    <property type="entry name" value="Formyl_transf_N_sf"/>
</dbReference>
<name>A0A1F5YMR9_9BACT</name>
<feature type="domain" description="Formyl transferase N-terminal" evidence="2">
    <location>
        <begin position="1"/>
        <end position="186"/>
    </location>
</feature>
<organism evidence="3 4">
    <name type="scientific">Candidatus Gottesmanbacteria bacterium RBG_16_52_11</name>
    <dbReference type="NCBI Taxonomy" id="1798374"/>
    <lineage>
        <taxon>Bacteria</taxon>
        <taxon>Candidatus Gottesmaniibacteriota</taxon>
    </lineage>
</organism>
<gene>
    <name evidence="3" type="ORF">A2Z33_00450</name>
</gene>
<dbReference type="Gene3D" id="3.40.50.12230">
    <property type="match status" value="1"/>
</dbReference>
<dbReference type="AlphaFoldDB" id="A0A1F5YMR9"/>
<reference evidence="3 4" key="1">
    <citation type="journal article" date="2016" name="Nat. Commun.">
        <title>Thousands of microbial genomes shed light on interconnected biogeochemical processes in an aquifer system.</title>
        <authorList>
            <person name="Anantharaman K."/>
            <person name="Brown C.T."/>
            <person name="Hug L.A."/>
            <person name="Sharon I."/>
            <person name="Castelle C.J."/>
            <person name="Probst A.J."/>
            <person name="Thomas B.C."/>
            <person name="Singh A."/>
            <person name="Wilkins M.J."/>
            <person name="Karaoz U."/>
            <person name="Brodie E.L."/>
            <person name="Williams K.H."/>
            <person name="Hubbard S.S."/>
            <person name="Banfield J.F."/>
        </authorList>
    </citation>
    <scope>NUCLEOTIDE SEQUENCE [LARGE SCALE GENOMIC DNA]</scope>
</reference>
<evidence type="ECO:0000256" key="1">
    <source>
        <dbReference type="ARBA" id="ARBA00012261"/>
    </source>
</evidence>
<dbReference type="CDD" id="cd08646">
    <property type="entry name" value="FMT_core_Met-tRNA-FMT_N"/>
    <property type="match status" value="1"/>
</dbReference>
<evidence type="ECO:0000313" key="3">
    <source>
        <dbReference type="EMBL" id="OGG01498.1"/>
    </source>
</evidence>
<dbReference type="PANTHER" id="PTHR11138:SF5">
    <property type="entry name" value="METHIONYL-TRNA FORMYLTRANSFERASE, MITOCHONDRIAL"/>
    <property type="match status" value="1"/>
</dbReference>
<dbReference type="EC" id="2.1.2.9" evidence="1"/>
<dbReference type="GO" id="GO:0005829">
    <property type="term" value="C:cytosol"/>
    <property type="evidence" value="ECO:0007669"/>
    <property type="project" value="TreeGrafter"/>
</dbReference>
<protein>
    <recommendedName>
        <fullName evidence="1">methionyl-tRNA formyltransferase</fullName>
        <ecNumber evidence="1">2.1.2.9</ecNumber>
    </recommendedName>
</protein>
<dbReference type="InterPro" id="IPR002376">
    <property type="entry name" value="Formyl_transf_N"/>
</dbReference>
<evidence type="ECO:0000259" key="2">
    <source>
        <dbReference type="Pfam" id="PF00551"/>
    </source>
</evidence>
<dbReference type="SUPFAM" id="SSF53328">
    <property type="entry name" value="Formyltransferase"/>
    <property type="match status" value="1"/>
</dbReference>
<sequence>MNILFFGSTTDSVLVADALTKAGFVIGVVVTQPPKPKGRRGILSPTPVAVWADSQRIPVMSFAADMQKPWLYADEADAAQKMNAYKPDLLISASYGQKIPQSVLTASGHGGLNVHPSLLPRWRGADPVPWSILAGDQTVGVTVVTLSESFDRGAILCQEGLPMPPDALPDPLRTRLFGIGAELLVRILPDFLKGTSAAVSGQSDSRAPYARRFRREDGYIPWKAVQTALYPGGKYDPVSADAIPLGRELISKGLQPNPDLTRLIEVMVRALLPWPGTWTNVNVRNQKSPLPPLSAGYEGQAKVKTKLTKDPDIRLKILKAHIEEDRLQIDLAQLEGKKPAPYSQISGAYALF</sequence>
<evidence type="ECO:0000313" key="4">
    <source>
        <dbReference type="Proteomes" id="UP000178448"/>
    </source>
</evidence>
<dbReference type="Pfam" id="PF00551">
    <property type="entry name" value="Formyl_trans_N"/>
    <property type="match status" value="1"/>
</dbReference>
<dbReference type="STRING" id="1798374.A2Z33_00450"/>
<dbReference type="PANTHER" id="PTHR11138">
    <property type="entry name" value="METHIONYL-TRNA FORMYLTRANSFERASE"/>
    <property type="match status" value="1"/>
</dbReference>
<accession>A0A1F5YMR9</accession>
<proteinExistence type="predicted"/>
<dbReference type="InterPro" id="IPR041711">
    <property type="entry name" value="Met-tRNA-FMT_N"/>
</dbReference>
<dbReference type="EMBL" id="MFJD01000015">
    <property type="protein sequence ID" value="OGG01498.1"/>
    <property type="molecule type" value="Genomic_DNA"/>
</dbReference>
<dbReference type="Proteomes" id="UP000178448">
    <property type="component" value="Unassembled WGS sequence"/>
</dbReference>
<dbReference type="GO" id="GO:0004479">
    <property type="term" value="F:methionyl-tRNA formyltransferase activity"/>
    <property type="evidence" value="ECO:0007669"/>
    <property type="project" value="UniProtKB-EC"/>
</dbReference>
<comment type="caution">
    <text evidence="3">The sequence shown here is derived from an EMBL/GenBank/DDBJ whole genome shotgun (WGS) entry which is preliminary data.</text>
</comment>